<dbReference type="Proteomes" id="UP001235939">
    <property type="component" value="Chromosome 05"/>
</dbReference>
<dbReference type="EMBL" id="CP092867">
    <property type="protein sequence ID" value="UYV68174.1"/>
    <property type="molecule type" value="Genomic_DNA"/>
</dbReference>
<dbReference type="InterPro" id="IPR001878">
    <property type="entry name" value="Znf_CCHC"/>
</dbReference>
<keyword evidence="3" id="KW-0472">Membrane</keyword>
<feature type="domain" description="CCHC-type" evidence="4">
    <location>
        <begin position="583"/>
        <end position="599"/>
    </location>
</feature>
<accession>A0ABY6KH67</accession>
<dbReference type="InterPro" id="IPR005312">
    <property type="entry name" value="DUF1759"/>
</dbReference>
<dbReference type="PANTHER" id="PTHR47331:SF5">
    <property type="entry name" value="RIBONUCLEASE H"/>
    <property type="match status" value="1"/>
</dbReference>
<keyword evidence="1" id="KW-0175">Coiled coil</keyword>
<feature type="transmembrane region" description="Helical" evidence="3">
    <location>
        <begin position="45"/>
        <end position="66"/>
    </location>
</feature>
<dbReference type="SMART" id="SM00343">
    <property type="entry name" value="ZnF_C2HC"/>
    <property type="match status" value="2"/>
</dbReference>
<feature type="domain" description="CCHC-type" evidence="4">
    <location>
        <begin position="617"/>
        <end position="633"/>
    </location>
</feature>
<keyword evidence="6" id="KW-1185">Reference proteome</keyword>
<evidence type="ECO:0000259" key="4">
    <source>
        <dbReference type="SMART" id="SM00343"/>
    </source>
</evidence>
<keyword evidence="3" id="KW-1133">Transmembrane helix</keyword>
<feature type="region of interest" description="Disordered" evidence="2">
    <location>
        <begin position="1"/>
        <end position="28"/>
    </location>
</feature>
<evidence type="ECO:0000313" key="5">
    <source>
        <dbReference type="EMBL" id="UYV68174.1"/>
    </source>
</evidence>
<evidence type="ECO:0000256" key="1">
    <source>
        <dbReference type="SAM" id="Coils"/>
    </source>
</evidence>
<name>A0ABY6KH67_9ARAC</name>
<evidence type="ECO:0000256" key="2">
    <source>
        <dbReference type="SAM" id="MobiDB-lite"/>
    </source>
</evidence>
<reference evidence="5 6" key="1">
    <citation type="submission" date="2022-01" db="EMBL/GenBank/DDBJ databases">
        <title>A chromosomal length assembly of Cordylochernes scorpioides.</title>
        <authorList>
            <person name="Zeh D."/>
            <person name="Zeh J."/>
        </authorList>
    </citation>
    <scope>NUCLEOTIDE SEQUENCE [LARGE SCALE GENOMIC DNA]</scope>
    <source>
        <strain evidence="5">IN4F17</strain>
        <tissue evidence="5">Whole Body</tissue>
    </source>
</reference>
<protein>
    <recommendedName>
        <fullName evidence="4">CCHC-type domain-containing protein</fullName>
    </recommendedName>
</protein>
<feature type="compositionally biased region" description="Basic residues" evidence="2">
    <location>
        <begin position="1"/>
        <end position="13"/>
    </location>
</feature>
<dbReference type="InterPro" id="IPR001969">
    <property type="entry name" value="Aspartic_peptidase_AS"/>
</dbReference>
<dbReference type="Gene3D" id="4.10.60.10">
    <property type="entry name" value="Zinc finger, CCHC-type"/>
    <property type="match status" value="1"/>
</dbReference>
<proteinExistence type="predicted"/>
<evidence type="ECO:0000256" key="3">
    <source>
        <dbReference type="SAM" id="Phobius"/>
    </source>
</evidence>
<dbReference type="PROSITE" id="PS00141">
    <property type="entry name" value="ASP_PROTEASE"/>
    <property type="match status" value="1"/>
</dbReference>
<sequence length="809" mass="93038">MWYKRWRKKHTTSWKRNPGNQRERERRDWHSQVAVRVAHNPQMSATVVAGGYGGVLSMVVEGVLLWHGCTDRSDLPHGQDTTTTSVGRYCDQGARTDLICFMDKTPPPLQLAGISKELRKLNRRIQQLENTMENTVKSVSKNSENIQEIEKRIEFTEMKMRESNLIFYGVEKKENEISDESLAKIKHIITDNMQISENINILKCHRLSKRPSAPLLVEIPKYEDRIKLFRNAFKLKESRIYINKDYTLKRIDDKKVAEIERIIEDDPTNRQEILTLHLQLKRLGQKAEALNGRIGSLLMEENAAEDLFEAEVDGCNAYECMLDAIEVKVQKALESIAADQQERKGSTSASMDKRICKLPKLELLKFNGTLKEWLPWWGQFERIHQDDSLSGIDKFHYLHQAVTKGSRAQKFLEGYTVTEANYIKAIEALKEKFGDRVLLTEMYVRQLLELIVERASSQRRTLADLYDPLVASLRSLESLGVTAEQNAVFLYPMVESSLPDDVLLIWQRRPEAGYQSGDNTGEPGSSQRLSDLLKFIKEEIRGAERLEFVRAGFKRAEKMPEKEIQRRTCPTAAHLLNQSISESCAFCDMANHTSRNCSRAKRMTLEQRRQRATRAKVCFRCLGRRHVARECRSRFKCFVCGGRHVELMCSRRIQEMHEKKAYVKEDNLEAPLTSMADQTCSSEVLLLIASARVASPRGQRIVRVLFDSGSQRSYIRRALIGQLNLEKIGQEQIQKALFGGGMTGVEKHGIYRIQLENIRKGNKIGIDVLEEKTICDRTTFIPWVSGWKNLLLTKWNLIAKIFKAKRLIS</sequence>
<gene>
    <name evidence="5" type="ORF">LAZ67_5003267</name>
</gene>
<dbReference type="PANTHER" id="PTHR47331">
    <property type="entry name" value="PHD-TYPE DOMAIN-CONTAINING PROTEIN"/>
    <property type="match status" value="1"/>
</dbReference>
<keyword evidence="3" id="KW-0812">Transmembrane</keyword>
<organism evidence="5 6">
    <name type="scientific">Cordylochernes scorpioides</name>
    <dbReference type="NCBI Taxonomy" id="51811"/>
    <lineage>
        <taxon>Eukaryota</taxon>
        <taxon>Metazoa</taxon>
        <taxon>Ecdysozoa</taxon>
        <taxon>Arthropoda</taxon>
        <taxon>Chelicerata</taxon>
        <taxon>Arachnida</taxon>
        <taxon>Pseudoscorpiones</taxon>
        <taxon>Cheliferoidea</taxon>
        <taxon>Chernetidae</taxon>
        <taxon>Cordylochernes</taxon>
    </lineage>
</organism>
<feature type="coiled-coil region" evidence="1">
    <location>
        <begin position="111"/>
        <end position="159"/>
    </location>
</feature>
<evidence type="ECO:0000313" key="6">
    <source>
        <dbReference type="Proteomes" id="UP001235939"/>
    </source>
</evidence>
<dbReference type="Pfam" id="PF03564">
    <property type="entry name" value="DUF1759"/>
    <property type="match status" value="1"/>
</dbReference>